<evidence type="ECO:0000313" key="2">
    <source>
        <dbReference type="Proteomes" id="UP000294166"/>
    </source>
</evidence>
<keyword evidence="2" id="KW-1185">Reference proteome</keyword>
<sequence length="79" mass="8857">MAAYVQSIGKFCEETGMSRRSVIIRMDAGDIPEIPREGGKGTRYIDMIEFRERVTSGQFVLSDLSRLSKDKKRSGVIDA</sequence>
<name>A0ABY0I132_9GAMM</name>
<organism evidence="1 2">
    <name type="scientific">Aliivibrio finisterrensis</name>
    <dbReference type="NCBI Taxonomy" id="511998"/>
    <lineage>
        <taxon>Bacteria</taxon>
        <taxon>Pseudomonadati</taxon>
        <taxon>Pseudomonadota</taxon>
        <taxon>Gammaproteobacteria</taxon>
        <taxon>Vibrionales</taxon>
        <taxon>Vibrionaceae</taxon>
        <taxon>Aliivibrio</taxon>
    </lineage>
</organism>
<evidence type="ECO:0000313" key="1">
    <source>
        <dbReference type="EMBL" id="RYU58528.1"/>
    </source>
</evidence>
<dbReference type="RefSeq" id="WP_130048919.1">
    <property type="nucleotide sequence ID" value="NZ_SEZL01000035.1"/>
</dbReference>
<accession>A0ABY0I132</accession>
<evidence type="ECO:0008006" key="3">
    <source>
        <dbReference type="Google" id="ProtNLM"/>
    </source>
</evidence>
<dbReference type="EMBL" id="SEZN01000084">
    <property type="protein sequence ID" value="RYU58528.1"/>
    <property type="molecule type" value="Genomic_DNA"/>
</dbReference>
<proteinExistence type="predicted"/>
<protein>
    <recommendedName>
        <fullName evidence="3">DNA-binding protein</fullName>
    </recommendedName>
</protein>
<comment type="caution">
    <text evidence="1">The sequence shown here is derived from an EMBL/GenBank/DDBJ whole genome shotgun (WGS) entry which is preliminary data.</text>
</comment>
<dbReference type="Proteomes" id="UP000294166">
    <property type="component" value="Unassembled WGS sequence"/>
</dbReference>
<gene>
    <name evidence="1" type="ORF">ERW53_20445</name>
</gene>
<reference evidence="1 2" key="1">
    <citation type="submission" date="2019-02" db="EMBL/GenBank/DDBJ databases">
        <title>Genome sequences of Aliivibrio finisterrensis strains from farmed Atlantic salmon.</title>
        <authorList>
            <person name="Bowman J.P."/>
        </authorList>
    </citation>
    <scope>NUCLEOTIDE SEQUENCE [LARGE SCALE GENOMIC DNA]</scope>
    <source>
        <strain evidence="1 2">A21</strain>
    </source>
</reference>